<proteinExistence type="predicted"/>
<evidence type="ECO:0000313" key="1">
    <source>
        <dbReference type="EMBL" id="KAK2867728.1"/>
    </source>
</evidence>
<evidence type="ECO:0000313" key="2">
    <source>
        <dbReference type="Proteomes" id="UP001187343"/>
    </source>
</evidence>
<dbReference type="Proteomes" id="UP001187343">
    <property type="component" value="Unassembled WGS sequence"/>
</dbReference>
<accession>A0AA88P0D7</accession>
<dbReference type="EMBL" id="JAUYZG010000025">
    <property type="protein sequence ID" value="KAK2867728.1"/>
    <property type="molecule type" value="Genomic_DNA"/>
</dbReference>
<comment type="caution">
    <text evidence="1">The sequence shown here is derived from an EMBL/GenBank/DDBJ whole genome shotgun (WGS) entry which is preliminary data.</text>
</comment>
<sequence length="79" mass="8697">MSKILVLTHSSVLAGKIKGSISPALLILSVQPTETTRSCLIRDRQMCSRLKVKANSCPRRGLRAMDHFVAFIAYLGQVI</sequence>
<gene>
    <name evidence="1" type="ORF">Q8A67_025845</name>
</gene>
<reference evidence="1" key="1">
    <citation type="submission" date="2023-08" db="EMBL/GenBank/DDBJ databases">
        <title>Chromosome-level Genome Assembly of mud carp (Cirrhinus molitorella).</title>
        <authorList>
            <person name="Liu H."/>
        </authorList>
    </citation>
    <scope>NUCLEOTIDE SEQUENCE</scope>
    <source>
        <strain evidence="1">Prfri</strain>
        <tissue evidence="1">Muscle</tissue>
    </source>
</reference>
<protein>
    <submittedName>
        <fullName evidence="1">Uncharacterized protein</fullName>
    </submittedName>
</protein>
<dbReference type="AlphaFoldDB" id="A0AA88P0D7"/>
<organism evidence="1 2">
    <name type="scientific">Cirrhinus molitorella</name>
    <name type="common">mud carp</name>
    <dbReference type="NCBI Taxonomy" id="172907"/>
    <lineage>
        <taxon>Eukaryota</taxon>
        <taxon>Metazoa</taxon>
        <taxon>Chordata</taxon>
        <taxon>Craniata</taxon>
        <taxon>Vertebrata</taxon>
        <taxon>Euteleostomi</taxon>
        <taxon>Actinopterygii</taxon>
        <taxon>Neopterygii</taxon>
        <taxon>Teleostei</taxon>
        <taxon>Ostariophysi</taxon>
        <taxon>Cypriniformes</taxon>
        <taxon>Cyprinidae</taxon>
        <taxon>Labeoninae</taxon>
        <taxon>Labeonini</taxon>
        <taxon>Cirrhinus</taxon>
    </lineage>
</organism>
<name>A0AA88P0D7_9TELE</name>
<keyword evidence="2" id="KW-1185">Reference proteome</keyword>